<dbReference type="NCBIfam" id="TIGR02273">
    <property type="entry name" value="16S_RimM"/>
    <property type="match status" value="1"/>
</dbReference>
<dbReference type="SUPFAM" id="SSF53448">
    <property type="entry name" value="Nucleotide-diphospho-sugar transferases"/>
    <property type="match status" value="1"/>
</dbReference>
<dbReference type="InterPro" id="IPR056792">
    <property type="entry name" value="PRC_RimM"/>
</dbReference>
<dbReference type="Proteomes" id="UP000827721">
    <property type="component" value="Unassembled WGS sequence"/>
</dbReference>
<proteinExistence type="inferred from homology"/>
<dbReference type="PANTHER" id="PTHR11952:SF10">
    <property type="entry name" value="16S RRNA PROCESSING PROTEIN RIMM FAMILY"/>
    <property type="match status" value="1"/>
</dbReference>
<dbReference type="InterPro" id="IPR039741">
    <property type="entry name" value="UDP-sugar_pyrophosphorylase"/>
</dbReference>
<dbReference type="InterPro" id="IPR011033">
    <property type="entry name" value="PRC_barrel-like_sf"/>
</dbReference>
<dbReference type="SUPFAM" id="SSF50346">
    <property type="entry name" value="PRC-barrel domain"/>
    <property type="match status" value="1"/>
</dbReference>
<dbReference type="InterPro" id="IPR036976">
    <property type="entry name" value="RimM_N_sf"/>
</dbReference>
<organism evidence="3 4">
    <name type="scientific">Xanthoceras sorbifolium</name>
    <dbReference type="NCBI Taxonomy" id="99658"/>
    <lineage>
        <taxon>Eukaryota</taxon>
        <taxon>Viridiplantae</taxon>
        <taxon>Streptophyta</taxon>
        <taxon>Embryophyta</taxon>
        <taxon>Tracheophyta</taxon>
        <taxon>Spermatophyta</taxon>
        <taxon>Magnoliopsida</taxon>
        <taxon>eudicotyledons</taxon>
        <taxon>Gunneridae</taxon>
        <taxon>Pentapetalae</taxon>
        <taxon>rosids</taxon>
        <taxon>malvids</taxon>
        <taxon>Sapindales</taxon>
        <taxon>Sapindaceae</taxon>
        <taxon>Xanthoceroideae</taxon>
        <taxon>Xanthoceras</taxon>
    </lineage>
</organism>
<dbReference type="InterPro" id="IPR011961">
    <property type="entry name" value="RimM"/>
</dbReference>
<dbReference type="Pfam" id="PF01782">
    <property type="entry name" value="RimM"/>
    <property type="match status" value="1"/>
</dbReference>
<evidence type="ECO:0000259" key="1">
    <source>
        <dbReference type="Pfam" id="PF01782"/>
    </source>
</evidence>
<gene>
    <name evidence="3" type="ORF">JRO89_XS06G0025700</name>
</gene>
<dbReference type="InterPro" id="IPR009000">
    <property type="entry name" value="Transl_B-barrel_sf"/>
</dbReference>
<dbReference type="InterPro" id="IPR029044">
    <property type="entry name" value="Nucleotide-diphossugar_trans"/>
</dbReference>
<dbReference type="InterPro" id="IPR002676">
    <property type="entry name" value="RimM_N"/>
</dbReference>
<comment type="caution">
    <text evidence="3">The sequence shown here is derived from an EMBL/GenBank/DDBJ whole genome shotgun (WGS) entry which is preliminary data.</text>
</comment>
<reference evidence="3 4" key="1">
    <citation type="submission" date="2021-02" db="EMBL/GenBank/DDBJ databases">
        <title>Plant Genome Project.</title>
        <authorList>
            <person name="Zhang R.-G."/>
        </authorList>
    </citation>
    <scope>NUCLEOTIDE SEQUENCE [LARGE SCALE GENOMIC DNA]</scope>
    <source>
        <tissue evidence="3">Leaves</tissue>
    </source>
</reference>
<dbReference type="Pfam" id="PF24986">
    <property type="entry name" value="PRC_RimM"/>
    <property type="match status" value="1"/>
</dbReference>
<name>A0ABQ8HWD6_9ROSI</name>
<feature type="domain" description="RimM N-terminal" evidence="1">
    <location>
        <begin position="79"/>
        <end position="165"/>
    </location>
</feature>
<dbReference type="HAMAP" id="MF_00014">
    <property type="entry name" value="Ribosome_mat_RimM"/>
    <property type="match status" value="1"/>
</dbReference>
<dbReference type="SUPFAM" id="SSF50447">
    <property type="entry name" value="Translation proteins"/>
    <property type="match status" value="1"/>
</dbReference>
<dbReference type="Gene3D" id="3.90.550.10">
    <property type="entry name" value="Spore Coat Polysaccharide Biosynthesis Protein SpsA, Chain A"/>
    <property type="match status" value="1"/>
</dbReference>
<dbReference type="Gene3D" id="2.30.30.240">
    <property type="entry name" value="PRC-barrel domain"/>
    <property type="match status" value="1"/>
</dbReference>
<protein>
    <submittedName>
        <fullName evidence="3">Uncharacterized protein</fullName>
    </submittedName>
</protein>
<evidence type="ECO:0000313" key="3">
    <source>
        <dbReference type="EMBL" id="KAH7568636.1"/>
    </source>
</evidence>
<dbReference type="PANTHER" id="PTHR11952">
    <property type="entry name" value="UDP- GLUCOSE PYROPHOSPHORYLASE"/>
    <property type="match status" value="1"/>
</dbReference>
<sequence>MQTTSLVCCSSNPIFVSPNYHCFQPPLRNRFSHSSSASLPVHLRFNCLQNYRHALSPLHSTATQEIVETSTSGLEFVEVGYISSVHGLQGEICVKPSTDFPELRFSKPGRRWLRQCILGSETIQEVELIEGREHPGQKCWILAFDGIDTVDQAKPLVGSTLLVREGDRPKLDNGEFYTGDLVGMKVVLKETGELVGTVVNVFNSGASDLLHVMLHSSVNMPDGSGKANSAETDFFCHLVWVPFVEEIVPNVDRNRREMMITPPKGLLELNLRIDQRSKKERRQLEWKERKKFQKRLIAAKKKLCEMEQQHVFHGFRLGEKSQTSLLADQIVAVNSKLLQHALQNIKIPSKRWNRTDLINATRSKLMRSTLKISKGCLTPCASEEKAGAHLSLQEKGRLLVSEGKIAMVLVMNDSEKQGRGCDLDSVGSGNIENKPSALLQTLFCDDQRFVKTEDRAAVPLVLVCPAYEIQTLEQLFLNNDHFGFDSKKVWFLEEEKLPVVSNSPEEQKRHKILMKSPWEILQTPVGSAGVISLLSSNNILENLNELGAEYIEICSTSERHIDWNPVLLGFVNSCGADIGFQISEDRKNLEENFNIIFSMNFMKKLTKQINKLEFYGIKKSNSHVEKVDKEWIDVIPSSPNSLEFRSSIYSCLNACGLNKVCVMEIE</sequence>
<dbReference type="EMBL" id="JAFEMO010000006">
    <property type="protein sequence ID" value="KAH7568636.1"/>
    <property type="molecule type" value="Genomic_DNA"/>
</dbReference>
<accession>A0ABQ8HWD6</accession>
<evidence type="ECO:0000259" key="2">
    <source>
        <dbReference type="Pfam" id="PF24986"/>
    </source>
</evidence>
<keyword evidence="4" id="KW-1185">Reference proteome</keyword>
<dbReference type="Gene3D" id="2.40.30.60">
    <property type="entry name" value="RimM"/>
    <property type="match status" value="1"/>
</dbReference>
<feature type="domain" description="Ribosome maturation factor RimM PRC barrel" evidence="2">
    <location>
        <begin position="180"/>
        <end position="266"/>
    </location>
</feature>
<evidence type="ECO:0000313" key="4">
    <source>
        <dbReference type="Proteomes" id="UP000827721"/>
    </source>
</evidence>